<dbReference type="Gene3D" id="3.90.960.10">
    <property type="entry name" value="YbaK/aminoacyl-tRNA synthetase-associated domain"/>
    <property type="match status" value="1"/>
</dbReference>
<evidence type="ECO:0008006" key="3">
    <source>
        <dbReference type="Google" id="ProtNLM"/>
    </source>
</evidence>
<dbReference type="Proteomes" id="UP000315295">
    <property type="component" value="Unassembled WGS sequence"/>
</dbReference>
<name>A0A540L5W6_MALBA</name>
<accession>A0A540L5W6</accession>
<dbReference type="PANTHER" id="PTHR31423">
    <property type="entry name" value="YBAK DOMAIN-CONTAINING PROTEIN"/>
    <property type="match status" value="1"/>
</dbReference>
<dbReference type="SUPFAM" id="SSF55826">
    <property type="entry name" value="YbaK/ProRS associated domain"/>
    <property type="match status" value="1"/>
</dbReference>
<dbReference type="InterPro" id="IPR036754">
    <property type="entry name" value="YbaK/aa-tRNA-synt-asso_dom_sf"/>
</dbReference>
<dbReference type="GO" id="GO:0002161">
    <property type="term" value="F:aminoacyl-tRNA deacylase activity"/>
    <property type="evidence" value="ECO:0007669"/>
    <property type="project" value="InterPro"/>
</dbReference>
<comment type="caution">
    <text evidence="1">The sequence shown here is derived from an EMBL/GenBank/DDBJ whole genome shotgun (WGS) entry which is preliminary data.</text>
</comment>
<dbReference type="InterPro" id="IPR040285">
    <property type="entry name" value="ProX/PRXD1"/>
</dbReference>
<sequence length="153" mass="16578">MLSDVEADAFEADDFGTIIHPSEEREVGVGKRIVDLLVGAGPSAEVGVGKRIVDLLYCLCLCKTCTEALMGLSKEQLLARLKELQVDFPQHEHPVVLTVEAQAKDVGNLGGGLSENLFLKDKKRRFYTVSALAGTKVDLKGPSGLRYAFFPGE</sequence>
<dbReference type="EMBL" id="VIEB01000747">
    <property type="protein sequence ID" value="TQD81876.1"/>
    <property type="molecule type" value="Genomic_DNA"/>
</dbReference>
<evidence type="ECO:0000313" key="2">
    <source>
        <dbReference type="Proteomes" id="UP000315295"/>
    </source>
</evidence>
<dbReference type="PANTHER" id="PTHR31423:SF3">
    <property type="entry name" value="PROLYL-TRNA SYNTHETASE ASSOCIATED DOMAIN-CONTAINING PROTEIN 1-RELATED"/>
    <property type="match status" value="1"/>
</dbReference>
<reference evidence="1 2" key="1">
    <citation type="journal article" date="2019" name="G3 (Bethesda)">
        <title>Sequencing of a Wild Apple (Malus baccata) Genome Unravels the Differences Between Cultivated and Wild Apple Species Regarding Disease Resistance and Cold Tolerance.</title>
        <authorList>
            <person name="Chen X."/>
        </authorList>
    </citation>
    <scope>NUCLEOTIDE SEQUENCE [LARGE SCALE GENOMIC DNA]</scope>
    <source>
        <strain evidence="2">cv. Shandingzi</strain>
        <tissue evidence="1">Leaves</tissue>
    </source>
</reference>
<organism evidence="1 2">
    <name type="scientific">Malus baccata</name>
    <name type="common">Siberian crab apple</name>
    <name type="synonym">Pyrus baccata</name>
    <dbReference type="NCBI Taxonomy" id="106549"/>
    <lineage>
        <taxon>Eukaryota</taxon>
        <taxon>Viridiplantae</taxon>
        <taxon>Streptophyta</taxon>
        <taxon>Embryophyta</taxon>
        <taxon>Tracheophyta</taxon>
        <taxon>Spermatophyta</taxon>
        <taxon>Magnoliopsida</taxon>
        <taxon>eudicotyledons</taxon>
        <taxon>Gunneridae</taxon>
        <taxon>Pentapetalae</taxon>
        <taxon>rosids</taxon>
        <taxon>fabids</taxon>
        <taxon>Rosales</taxon>
        <taxon>Rosaceae</taxon>
        <taxon>Amygdaloideae</taxon>
        <taxon>Maleae</taxon>
        <taxon>Malus</taxon>
    </lineage>
</organism>
<dbReference type="STRING" id="106549.A0A540L5W6"/>
<evidence type="ECO:0000313" key="1">
    <source>
        <dbReference type="EMBL" id="TQD81876.1"/>
    </source>
</evidence>
<gene>
    <name evidence="1" type="ORF">C1H46_032570</name>
</gene>
<keyword evidence="2" id="KW-1185">Reference proteome</keyword>
<proteinExistence type="predicted"/>
<dbReference type="AlphaFoldDB" id="A0A540L5W6"/>
<protein>
    <recommendedName>
        <fullName evidence="3">YbaK/aminoacyl-tRNA synthetase-associated domain-containing protein</fullName>
    </recommendedName>
</protein>